<organism evidence="1 2">
    <name type="scientific">Actinomadura rudentiformis</name>
    <dbReference type="NCBI Taxonomy" id="359158"/>
    <lineage>
        <taxon>Bacteria</taxon>
        <taxon>Bacillati</taxon>
        <taxon>Actinomycetota</taxon>
        <taxon>Actinomycetes</taxon>
        <taxon>Streptosporangiales</taxon>
        <taxon>Thermomonosporaceae</taxon>
        <taxon>Actinomadura</taxon>
    </lineage>
</organism>
<evidence type="ECO:0000313" key="2">
    <source>
        <dbReference type="Proteomes" id="UP000468735"/>
    </source>
</evidence>
<keyword evidence="2" id="KW-1185">Reference proteome</keyword>
<dbReference type="EMBL" id="WBMT01000010">
    <property type="protein sequence ID" value="KAB2346796.1"/>
    <property type="molecule type" value="Genomic_DNA"/>
</dbReference>
<evidence type="ECO:0000313" key="1">
    <source>
        <dbReference type="EMBL" id="KAB2346796.1"/>
    </source>
</evidence>
<name>A0A6H9YPB0_9ACTN</name>
<proteinExistence type="predicted"/>
<protein>
    <recommendedName>
        <fullName evidence="3">DUF4261 domain-containing protein</fullName>
    </recommendedName>
</protein>
<accession>A0A6H9YPB0</accession>
<dbReference type="OrthoDB" id="4158605at2"/>
<reference evidence="1 2" key="1">
    <citation type="submission" date="2019-09" db="EMBL/GenBank/DDBJ databases">
        <title>Actinomadura physcomitrii sp. nov., a novel actinomycete isolated from moss [Physcomitrium sphaericum (Ludw) Fuernr].</title>
        <authorList>
            <person name="Zhuang X."/>
            <person name="Liu C."/>
        </authorList>
    </citation>
    <scope>NUCLEOTIDE SEQUENCE [LARGE SCALE GENOMIC DNA]</scope>
    <source>
        <strain evidence="1 2">HMC1</strain>
    </source>
</reference>
<sequence>MIEDQLMVTPRHVICVLGTGLDLDAVESIAEEAGFEFDPEYSEAEPDPRMPGAFRASAAEASFTDADWEAVESHDTVAYILSRPILPGMGPLVSELLLALTAKLLRSGATAVKNESNGLAHGRDRWLEMADDLAAADDNSVPLYFAWVKRPIVDGSLHFSCGMHLLSQPDIEVVDAGPEEARKLIDALALYMLTEERGQHLSDGEGFRVSEDAPRWVLSQHPCDRYEDDDFFFNPHGYWRLTRDQ</sequence>
<dbReference type="AlphaFoldDB" id="A0A6H9YPB0"/>
<comment type="caution">
    <text evidence="1">The sequence shown here is derived from an EMBL/GenBank/DDBJ whole genome shotgun (WGS) entry which is preliminary data.</text>
</comment>
<evidence type="ECO:0008006" key="3">
    <source>
        <dbReference type="Google" id="ProtNLM"/>
    </source>
</evidence>
<gene>
    <name evidence="1" type="ORF">F8566_21445</name>
</gene>
<dbReference type="Proteomes" id="UP000468735">
    <property type="component" value="Unassembled WGS sequence"/>
</dbReference>